<keyword evidence="2" id="KW-1185">Reference proteome</keyword>
<reference evidence="1 2" key="1">
    <citation type="submission" date="2018-12" db="EMBL/GenBank/DDBJ databases">
        <authorList>
            <person name="Criscuolo A."/>
        </authorList>
    </citation>
    <scope>NUCLEOTIDE SEQUENCE [LARGE SCALE GENOMIC DNA]</scope>
    <source>
        <strain evidence="1">ACIP1116281</strain>
    </source>
</reference>
<gene>
    <name evidence="1" type="ORF">DEVEQU_01005</name>
</gene>
<evidence type="ECO:0000313" key="1">
    <source>
        <dbReference type="EMBL" id="VDS03876.1"/>
    </source>
</evidence>
<accession>A0A3S4GGA6</accession>
<dbReference type="AlphaFoldDB" id="A0A3S4GGA6"/>
<organism evidence="1 2">
    <name type="scientific">Devosia equisanguinis</name>
    <dbReference type="NCBI Taxonomy" id="2490941"/>
    <lineage>
        <taxon>Bacteria</taxon>
        <taxon>Pseudomonadati</taxon>
        <taxon>Pseudomonadota</taxon>
        <taxon>Alphaproteobacteria</taxon>
        <taxon>Hyphomicrobiales</taxon>
        <taxon>Devosiaceae</taxon>
        <taxon>Devosia</taxon>
    </lineage>
</organism>
<name>A0A3S4GGA6_9HYPH</name>
<evidence type="ECO:0000313" key="2">
    <source>
        <dbReference type="Proteomes" id="UP000268844"/>
    </source>
</evidence>
<sequence length="85" mass="8710">MDGGGCDMTAANGFVNGAALPILYYPNTCRARVCDAPGTKLAMVLSLGPSLAEPGTSSSRPAPPRFPHHCRARPAMGSLVTAPGR</sequence>
<proteinExistence type="predicted"/>
<dbReference type="Proteomes" id="UP000268844">
    <property type="component" value="Unassembled WGS sequence"/>
</dbReference>
<protein>
    <submittedName>
        <fullName evidence="1">Uncharacterized protein</fullName>
    </submittedName>
</protein>
<dbReference type="EMBL" id="UZWD01000016">
    <property type="protein sequence ID" value="VDS03876.1"/>
    <property type="molecule type" value="Genomic_DNA"/>
</dbReference>